<dbReference type="Proteomes" id="UP000823561">
    <property type="component" value="Chromosome 2"/>
</dbReference>
<gene>
    <name evidence="2" type="ORF">AALO_G00032460</name>
</gene>
<evidence type="ECO:0000313" key="3">
    <source>
        <dbReference type="Proteomes" id="UP000823561"/>
    </source>
</evidence>
<proteinExistence type="predicted"/>
<dbReference type="EMBL" id="JADWDJ010000002">
    <property type="protein sequence ID" value="KAG5284964.1"/>
    <property type="molecule type" value="Genomic_DNA"/>
</dbReference>
<feature type="region of interest" description="Disordered" evidence="1">
    <location>
        <begin position="1"/>
        <end position="50"/>
    </location>
</feature>
<dbReference type="AlphaFoldDB" id="A0AAV6HEQ5"/>
<evidence type="ECO:0000313" key="2">
    <source>
        <dbReference type="EMBL" id="KAG5284964.1"/>
    </source>
</evidence>
<comment type="caution">
    <text evidence="2">The sequence shown here is derived from an EMBL/GenBank/DDBJ whole genome shotgun (WGS) entry which is preliminary data.</text>
</comment>
<feature type="compositionally biased region" description="Polar residues" evidence="1">
    <location>
        <begin position="36"/>
        <end position="46"/>
    </location>
</feature>
<keyword evidence="3" id="KW-1185">Reference proteome</keyword>
<protein>
    <submittedName>
        <fullName evidence="2">Uncharacterized protein</fullName>
    </submittedName>
</protein>
<reference evidence="2" key="1">
    <citation type="submission" date="2020-10" db="EMBL/GenBank/DDBJ databases">
        <title>Chromosome-scale genome assembly of the Allis shad, Alosa alosa.</title>
        <authorList>
            <person name="Margot Z."/>
            <person name="Christophe K."/>
            <person name="Cabau C."/>
            <person name="Louis A."/>
            <person name="Berthelot C."/>
            <person name="Parey E."/>
            <person name="Roest Crollius H."/>
            <person name="Montfort J."/>
            <person name="Robinson-Rechavi M."/>
            <person name="Bucao C."/>
            <person name="Bouchez O."/>
            <person name="Gislard M."/>
            <person name="Lluch J."/>
            <person name="Milhes M."/>
            <person name="Lampietro C."/>
            <person name="Lopez Roques C."/>
            <person name="Donnadieu C."/>
            <person name="Braasch I."/>
            <person name="Desvignes T."/>
            <person name="Postlethwait J."/>
            <person name="Bobe J."/>
            <person name="Guiguen Y."/>
        </authorList>
    </citation>
    <scope>NUCLEOTIDE SEQUENCE</scope>
    <source>
        <strain evidence="2">M-15738</strain>
        <tissue evidence="2">Blood</tissue>
    </source>
</reference>
<organism evidence="2 3">
    <name type="scientific">Alosa alosa</name>
    <name type="common">allis shad</name>
    <dbReference type="NCBI Taxonomy" id="278164"/>
    <lineage>
        <taxon>Eukaryota</taxon>
        <taxon>Metazoa</taxon>
        <taxon>Chordata</taxon>
        <taxon>Craniata</taxon>
        <taxon>Vertebrata</taxon>
        <taxon>Euteleostomi</taxon>
        <taxon>Actinopterygii</taxon>
        <taxon>Neopterygii</taxon>
        <taxon>Teleostei</taxon>
        <taxon>Clupei</taxon>
        <taxon>Clupeiformes</taxon>
        <taxon>Clupeoidei</taxon>
        <taxon>Clupeidae</taxon>
        <taxon>Alosa</taxon>
    </lineage>
</organism>
<evidence type="ECO:0000256" key="1">
    <source>
        <dbReference type="SAM" id="MobiDB-lite"/>
    </source>
</evidence>
<feature type="compositionally biased region" description="Basic and acidic residues" evidence="1">
    <location>
        <begin position="25"/>
        <end position="35"/>
    </location>
</feature>
<name>A0AAV6HEQ5_9TELE</name>
<sequence length="106" mass="11583">MPFQDSPHVLVDPRPPNSQHALQGHQDDSSPHKTTEVSINQHSGQGSCRGHEGRLTSILTSLSKVSVLFLLLYMFICSLDVLSSAFQLANLCTPHCPATVSLSRLF</sequence>
<accession>A0AAV6HEQ5</accession>